<gene>
    <name evidence="2" type="ORF">Cgig2_008197</name>
</gene>
<dbReference type="OrthoDB" id="1918237at2759"/>
<feature type="compositionally biased region" description="Polar residues" evidence="1">
    <location>
        <begin position="1"/>
        <end position="13"/>
    </location>
</feature>
<dbReference type="PANTHER" id="PTHR12484:SF4">
    <property type="entry name" value="A-KINASE ANCHOR PROTEIN 17A"/>
    <property type="match status" value="1"/>
</dbReference>
<dbReference type="Pfam" id="PF25015">
    <property type="entry name" value="RBD_AKAP-17A"/>
    <property type="match status" value="1"/>
</dbReference>
<feature type="compositionally biased region" description="Basic and acidic residues" evidence="1">
    <location>
        <begin position="309"/>
        <end position="342"/>
    </location>
</feature>
<dbReference type="InterPro" id="IPR056852">
    <property type="entry name" value="AK17A/B"/>
</dbReference>
<organism evidence="2 3">
    <name type="scientific">Carnegiea gigantea</name>
    <dbReference type="NCBI Taxonomy" id="171969"/>
    <lineage>
        <taxon>Eukaryota</taxon>
        <taxon>Viridiplantae</taxon>
        <taxon>Streptophyta</taxon>
        <taxon>Embryophyta</taxon>
        <taxon>Tracheophyta</taxon>
        <taxon>Spermatophyta</taxon>
        <taxon>Magnoliopsida</taxon>
        <taxon>eudicotyledons</taxon>
        <taxon>Gunneridae</taxon>
        <taxon>Pentapetalae</taxon>
        <taxon>Caryophyllales</taxon>
        <taxon>Cactineae</taxon>
        <taxon>Cactaceae</taxon>
        <taxon>Cactoideae</taxon>
        <taxon>Echinocereeae</taxon>
        <taxon>Carnegiea</taxon>
    </lineage>
</organism>
<reference evidence="2" key="1">
    <citation type="submission" date="2022-04" db="EMBL/GenBank/DDBJ databases">
        <title>Carnegiea gigantea Genome sequencing and assembly v2.</title>
        <authorList>
            <person name="Copetti D."/>
            <person name="Sanderson M.J."/>
            <person name="Burquez A."/>
            <person name="Wojciechowski M.F."/>
        </authorList>
    </citation>
    <scope>NUCLEOTIDE SEQUENCE</scope>
    <source>
        <strain evidence="2">SGP5-SGP5p</strain>
        <tissue evidence="2">Aerial part</tissue>
    </source>
</reference>
<dbReference type="EMBL" id="JAKOGI010000001">
    <property type="protein sequence ID" value="KAJ8453313.1"/>
    <property type="molecule type" value="Genomic_DNA"/>
</dbReference>
<sequence length="367" mass="42229">MSSSAGKQLDSTPPTAPVELTNGLTLSPRIKLLLTIHRADASVAAIDEWKLKRSLIDFLKNCFSHHPISLPEEDLHVRRFKDLKKLSRHDPVARVALFIRDLGFVVAAAKLVKSFRDEEDEASMLEKKFVECRKLLVVKMDGMEVNLEGVRFRVSVSVPIEDDFGRMMKEWEEFYAFEAGKTRGYSRGARREPDTIILRGLPSRWFAEPRVSSKPSMLVTHTILSVFGKIRNINVAEDDDLGKDTDEDDEGIVSGLHCKVVVQFEKYRDFHNALKVLCSCSLQKEGSRMKADYVVTWDKDGFFHNSRRHTQERTSRVPAVRDGRYRNEASRRPTYDSRYSPDDDVRPKRFKVRKLVWSAGWCRTLNH</sequence>
<evidence type="ECO:0008006" key="4">
    <source>
        <dbReference type="Google" id="ProtNLM"/>
    </source>
</evidence>
<keyword evidence="3" id="KW-1185">Reference proteome</keyword>
<evidence type="ECO:0000313" key="3">
    <source>
        <dbReference type="Proteomes" id="UP001153076"/>
    </source>
</evidence>
<feature type="region of interest" description="Disordered" evidence="1">
    <location>
        <begin position="308"/>
        <end position="342"/>
    </location>
</feature>
<evidence type="ECO:0000313" key="2">
    <source>
        <dbReference type="EMBL" id="KAJ8453313.1"/>
    </source>
</evidence>
<proteinExistence type="predicted"/>
<accession>A0A9Q1QS15</accession>
<dbReference type="AlphaFoldDB" id="A0A9Q1QS15"/>
<protein>
    <recommendedName>
        <fullName evidence="4">A-kinase anchor protein 17A</fullName>
    </recommendedName>
</protein>
<comment type="caution">
    <text evidence="2">The sequence shown here is derived from an EMBL/GenBank/DDBJ whole genome shotgun (WGS) entry which is preliminary data.</text>
</comment>
<name>A0A9Q1QS15_9CARY</name>
<evidence type="ECO:0000256" key="1">
    <source>
        <dbReference type="SAM" id="MobiDB-lite"/>
    </source>
</evidence>
<feature type="region of interest" description="Disordered" evidence="1">
    <location>
        <begin position="1"/>
        <end position="20"/>
    </location>
</feature>
<dbReference type="Proteomes" id="UP001153076">
    <property type="component" value="Unassembled WGS sequence"/>
</dbReference>
<dbReference type="PANTHER" id="PTHR12484">
    <property type="entry name" value="B-LYMPHOCYTE ANTIGEN-RELATED"/>
    <property type="match status" value="1"/>
</dbReference>